<accession>A0A542XG63</accession>
<reference evidence="2 3" key="1">
    <citation type="submission" date="2019-06" db="EMBL/GenBank/DDBJ databases">
        <title>Sequencing the genomes of 1000 actinobacteria strains.</title>
        <authorList>
            <person name="Klenk H.-P."/>
        </authorList>
    </citation>
    <scope>NUCLEOTIDE SEQUENCE [LARGE SCALE GENOMIC DNA]</scope>
    <source>
        <strain evidence="2 3">DSM 24617</strain>
    </source>
</reference>
<evidence type="ECO:0000313" key="3">
    <source>
        <dbReference type="Proteomes" id="UP000318336"/>
    </source>
</evidence>
<evidence type="ECO:0000313" key="2">
    <source>
        <dbReference type="EMBL" id="TQL34819.1"/>
    </source>
</evidence>
<dbReference type="Pfam" id="PF01936">
    <property type="entry name" value="NYN"/>
    <property type="match status" value="1"/>
</dbReference>
<dbReference type="Gene3D" id="3.40.50.1010">
    <property type="entry name" value="5'-nuclease"/>
    <property type="match status" value="1"/>
</dbReference>
<proteinExistence type="predicted"/>
<dbReference type="GO" id="GO:0004540">
    <property type="term" value="F:RNA nuclease activity"/>
    <property type="evidence" value="ECO:0007669"/>
    <property type="project" value="InterPro"/>
</dbReference>
<dbReference type="InterPro" id="IPR021139">
    <property type="entry name" value="NYN"/>
</dbReference>
<comment type="caution">
    <text evidence="2">The sequence shown here is derived from an EMBL/GenBank/DDBJ whole genome shotgun (WGS) entry which is preliminary data.</text>
</comment>
<organism evidence="2 3">
    <name type="scientific">Barrientosiimonas humi</name>
    <dbReference type="NCBI Taxonomy" id="999931"/>
    <lineage>
        <taxon>Bacteria</taxon>
        <taxon>Bacillati</taxon>
        <taxon>Actinomycetota</taxon>
        <taxon>Actinomycetes</taxon>
        <taxon>Micrococcales</taxon>
        <taxon>Dermacoccaceae</taxon>
        <taxon>Barrientosiimonas</taxon>
    </lineage>
</organism>
<dbReference type="OrthoDB" id="4772393at2"/>
<sequence length="194" mass="21620">MTGEEAGPALGRTTYVLIDGENIDATLGTSILQRRPLPEERPRWDRVLKYAHEEWEQPVTALFFLAASNRDLPMPFVQALTAMGYRPVPLSGEPGEKVVDIAIQRTLSALVDRPADVMLLSHDGDFLPQLEALVTDAHDVALIGFKEFRNAGFAALEDKGLEFHDLELDIGAFNSPLPRLRVIPIEEFDPEQFL</sequence>
<feature type="domain" description="NYN" evidence="1">
    <location>
        <begin position="14"/>
        <end position="148"/>
    </location>
</feature>
<dbReference type="AlphaFoldDB" id="A0A542XG63"/>
<dbReference type="EMBL" id="VFOK01000001">
    <property type="protein sequence ID" value="TQL34819.1"/>
    <property type="molecule type" value="Genomic_DNA"/>
</dbReference>
<dbReference type="Proteomes" id="UP000318336">
    <property type="component" value="Unassembled WGS sequence"/>
</dbReference>
<gene>
    <name evidence="2" type="ORF">FB554_3000</name>
</gene>
<protein>
    <recommendedName>
        <fullName evidence="1">NYN domain-containing protein</fullName>
    </recommendedName>
</protein>
<dbReference type="RefSeq" id="WP_142007165.1">
    <property type="nucleotide sequence ID" value="NZ_CAJTBP010000001.1"/>
</dbReference>
<evidence type="ECO:0000259" key="1">
    <source>
        <dbReference type="Pfam" id="PF01936"/>
    </source>
</evidence>
<keyword evidence="3" id="KW-1185">Reference proteome</keyword>
<name>A0A542XG63_9MICO</name>